<dbReference type="EMBL" id="BJWL01000028">
    <property type="protein sequence ID" value="GFZ19730.1"/>
    <property type="molecule type" value="Genomic_DNA"/>
</dbReference>
<accession>A0A7J0H9C7</accession>
<organism evidence="2 3">
    <name type="scientific">Actinidia rufa</name>
    <dbReference type="NCBI Taxonomy" id="165716"/>
    <lineage>
        <taxon>Eukaryota</taxon>
        <taxon>Viridiplantae</taxon>
        <taxon>Streptophyta</taxon>
        <taxon>Embryophyta</taxon>
        <taxon>Tracheophyta</taxon>
        <taxon>Spermatophyta</taxon>
        <taxon>Magnoliopsida</taxon>
        <taxon>eudicotyledons</taxon>
        <taxon>Gunneridae</taxon>
        <taxon>Pentapetalae</taxon>
        <taxon>asterids</taxon>
        <taxon>Ericales</taxon>
        <taxon>Actinidiaceae</taxon>
        <taxon>Actinidia</taxon>
    </lineage>
</organism>
<dbReference type="PANTHER" id="PTHR34222">
    <property type="entry name" value="GAG_PRE-INTEGRS DOMAIN-CONTAINING PROTEIN"/>
    <property type="match status" value="1"/>
</dbReference>
<comment type="caution">
    <text evidence="2">The sequence shown here is derived from an EMBL/GenBank/DDBJ whole genome shotgun (WGS) entry which is preliminary data.</text>
</comment>
<feature type="region of interest" description="Disordered" evidence="1">
    <location>
        <begin position="135"/>
        <end position="167"/>
    </location>
</feature>
<gene>
    <name evidence="2" type="ORF">Acr_28g0004350</name>
</gene>
<evidence type="ECO:0000313" key="3">
    <source>
        <dbReference type="Proteomes" id="UP000585474"/>
    </source>
</evidence>
<dbReference type="Proteomes" id="UP000585474">
    <property type="component" value="Unassembled WGS sequence"/>
</dbReference>
<evidence type="ECO:0000313" key="2">
    <source>
        <dbReference type="EMBL" id="GFZ19730.1"/>
    </source>
</evidence>
<dbReference type="AlphaFoldDB" id="A0A7J0H9C7"/>
<protein>
    <recommendedName>
        <fullName evidence="4">Retrotransposon gag domain-containing protein</fullName>
    </recommendedName>
</protein>
<proteinExistence type="predicted"/>
<evidence type="ECO:0008006" key="4">
    <source>
        <dbReference type="Google" id="ProtNLM"/>
    </source>
</evidence>
<dbReference type="OrthoDB" id="1738167at2759"/>
<keyword evidence="3" id="KW-1185">Reference proteome</keyword>
<dbReference type="PANTHER" id="PTHR34222:SF40">
    <property type="match status" value="1"/>
</dbReference>
<evidence type="ECO:0000256" key="1">
    <source>
        <dbReference type="SAM" id="MobiDB-lite"/>
    </source>
</evidence>
<sequence>MAKDCKTSSRESVKVTIKGRSKLGYLNGTKKKPKGDEQALIKWEEENSQVMAWLIQTMQPNIVKNYLFIEDASELWKAVKESFSTGSNDGSMTYKFLAGLRSEFDHICSMVISRTPFPTLAEAFSVVRTEDMRRKAMPKERNMEASGMTVKDWKNSDKKKRDSKDDRWCDHCNKPRHDRANCWVLHGRPELKNKAKQVAAHVAETTRTEESETVFSKQQMAKLLRMLDLHASKTVVKVKYVVSVFVARGANEYSSLEYMC</sequence>
<name>A0A7J0H9C7_9ERIC</name>
<feature type="compositionally biased region" description="Basic and acidic residues" evidence="1">
    <location>
        <begin position="151"/>
        <end position="167"/>
    </location>
</feature>
<reference evidence="2 3" key="1">
    <citation type="submission" date="2019-07" db="EMBL/GenBank/DDBJ databases">
        <title>De Novo Assembly of kiwifruit Actinidia rufa.</title>
        <authorList>
            <person name="Sugita-Konishi S."/>
            <person name="Sato K."/>
            <person name="Mori E."/>
            <person name="Abe Y."/>
            <person name="Kisaki G."/>
            <person name="Hamano K."/>
            <person name="Suezawa K."/>
            <person name="Otani M."/>
            <person name="Fukuda T."/>
            <person name="Manabe T."/>
            <person name="Gomi K."/>
            <person name="Tabuchi M."/>
            <person name="Akimitsu K."/>
            <person name="Kataoka I."/>
        </authorList>
    </citation>
    <scope>NUCLEOTIDE SEQUENCE [LARGE SCALE GENOMIC DNA]</scope>
    <source>
        <strain evidence="3">cv. Fuchu</strain>
    </source>
</reference>